<feature type="non-terminal residue" evidence="1">
    <location>
        <position position="44"/>
    </location>
</feature>
<gene>
    <name evidence="1" type="ORF">PY04941</name>
</gene>
<sequence length="44" mass="5627">MYQNKNIYKYKKKQNIKKYIKLNKNLIFFFREAGMLKYIRFNDE</sequence>
<reference evidence="1 2" key="1">
    <citation type="journal article" date="2002" name="Nature">
        <title>Genome sequence and comparative analysis of the model rodent malaria parasite Plasmodium yoelii yoelii.</title>
        <authorList>
            <person name="Carlton J.M."/>
            <person name="Angiuoli S.V."/>
            <person name="Suh B.B."/>
            <person name="Kooij T.W."/>
            <person name="Pertea M."/>
            <person name="Silva J.C."/>
            <person name="Ermolaeva M.D."/>
            <person name="Allen J.E."/>
            <person name="Selengut J.D."/>
            <person name="Koo H.L."/>
            <person name="Peterson J.D."/>
            <person name="Pop M."/>
            <person name="Kosack D.S."/>
            <person name="Shumway M.F."/>
            <person name="Bidwell S.L."/>
            <person name="Shallom S.J."/>
            <person name="van Aken S.E."/>
            <person name="Riedmuller S.B."/>
            <person name="Feldblyum T.V."/>
            <person name="Cho J.K."/>
            <person name="Quackenbush J."/>
            <person name="Sedegah M."/>
            <person name="Shoaibi A."/>
            <person name="Cummings L.M."/>
            <person name="Florens L."/>
            <person name="Yates J.R."/>
            <person name="Raine J.D."/>
            <person name="Sinden R.E."/>
            <person name="Harris M.A."/>
            <person name="Cunningham D.A."/>
            <person name="Preiser P.R."/>
            <person name="Bergman L.W."/>
            <person name="Vaidya A.B."/>
            <person name="van Lin L.H."/>
            <person name="Janse C.J."/>
            <person name="Waters A.P."/>
            <person name="Smith H.O."/>
            <person name="White O.R."/>
            <person name="Salzberg S.L."/>
            <person name="Venter J.C."/>
            <person name="Fraser C.M."/>
            <person name="Hoffman S.L."/>
            <person name="Gardner M.J."/>
            <person name="Carucci D.J."/>
        </authorList>
    </citation>
    <scope>NUCLEOTIDE SEQUENCE [LARGE SCALE GENOMIC DNA]</scope>
    <source>
        <strain evidence="1 2">17XNL</strain>
    </source>
</reference>
<accession>Q7REX2</accession>
<protein>
    <submittedName>
        <fullName evidence="1">Uncharacterized protein</fullName>
    </submittedName>
</protein>
<proteinExistence type="predicted"/>
<dbReference type="AlphaFoldDB" id="Q7REX2"/>
<dbReference type="InParanoid" id="Q7REX2"/>
<dbReference type="Proteomes" id="UP000008553">
    <property type="component" value="Unassembled WGS sequence"/>
</dbReference>
<dbReference type="EMBL" id="AABL01001538">
    <property type="protein sequence ID" value="EAA16884.1"/>
    <property type="molecule type" value="Genomic_DNA"/>
</dbReference>
<keyword evidence="2" id="KW-1185">Reference proteome</keyword>
<evidence type="ECO:0000313" key="2">
    <source>
        <dbReference type="Proteomes" id="UP000008553"/>
    </source>
</evidence>
<comment type="caution">
    <text evidence="1">The sequence shown here is derived from an EMBL/GenBank/DDBJ whole genome shotgun (WGS) entry which is preliminary data.</text>
</comment>
<name>Q7REX2_PLAYO</name>
<dbReference type="PaxDb" id="73239-Q7REX2"/>
<organism evidence="1 2">
    <name type="scientific">Plasmodium yoelii yoelii</name>
    <dbReference type="NCBI Taxonomy" id="73239"/>
    <lineage>
        <taxon>Eukaryota</taxon>
        <taxon>Sar</taxon>
        <taxon>Alveolata</taxon>
        <taxon>Apicomplexa</taxon>
        <taxon>Aconoidasida</taxon>
        <taxon>Haemosporida</taxon>
        <taxon>Plasmodiidae</taxon>
        <taxon>Plasmodium</taxon>
        <taxon>Plasmodium (Vinckeia)</taxon>
    </lineage>
</organism>
<evidence type="ECO:0000313" key="1">
    <source>
        <dbReference type="EMBL" id="EAA16884.1"/>
    </source>
</evidence>